<organism evidence="2 3">
    <name type="scientific">Dunaliella salina</name>
    <name type="common">Green alga</name>
    <name type="synonym">Protococcus salinus</name>
    <dbReference type="NCBI Taxonomy" id="3046"/>
    <lineage>
        <taxon>Eukaryota</taxon>
        <taxon>Viridiplantae</taxon>
        <taxon>Chlorophyta</taxon>
        <taxon>core chlorophytes</taxon>
        <taxon>Chlorophyceae</taxon>
        <taxon>CS clade</taxon>
        <taxon>Chlamydomonadales</taxon>
        <taxon>Dunaliellaceae</taxon>
        <taxon>Dunaliella</taxon>
    </lineage>
</organism>
<gene>
    <name evidence="2" type="ORF">DUNSADRAFT_1641</name>
</gene>
<proteinExistence type="predicted"/>
<keyword evidence="1" id="KW-0175">Coiled coil</keyword>
<evidence type="ECO:0000256" key="1">
    <source>
        <dbReference type="SAM" id="Coils"/>
    </source>
</evidence>
<accession>A0ABQ7GWW9</accession>
<feature type="coiled-coil region" evidence="1">
    <location>
        <begin position="31"/>
        <end position="58"/>
    </location>
</feature>
<protein>
    <submittedName>
        <fullName evidence="2">Uncharacterized protein</fullName>
    </submittedName>
</protein>
<comment type="caution">
    <text evidence="2">The sequence shown here is derived from an EMBL/GenBank/DDBJ whole genome shotgun (WGS) entry which is preliminary data.</text>
</comment>
<sequence>MADRGTEVQFLEAAHAKLQDYILTMRSGLGKKIATQGLQRLEKRLEQLRSKEHSVAHKEFDPEAITDQKRAWLEAQELARGEQQLASWPQHLIDHFFVVGLPPDIEVTQIAGDLLGKWMIILGSQRGFLLMEYLPNFPGLL</sequence>
<name>A0ABQ7GWW9_DUNSA</name>
<keyword evidence="3" id="KW-1185">Reference proteome</keyword>
<dbReference type="EMBL" id="MU069555">
    <property type="protein sequence ID" value="KAF5839096.1"/>
    <property type="molecule type" value="Genomic_DNA"/>
</dbReference>
<evidence type="ECO:0000313" key="3">
    <source>
        <dbReference type="Proteomes" id="UP000815325"/>
    </source>
</evidence>
<dbReference type="Proteomes" id="UP000815325">
    <property type="component" value="Unassembled WGS sequence"/>
</dbReference>
<evidence type="ECO:0000313" key="2">
    <source>
        <dbReference type="EMBL" id="KAF5839096.1"/>
    </source>
</evidence>
<reference evidence="2" key="1">
    <citation type="submission" date="2017-08" db="EMBL/GenBank/DDBJ databases">
        <authorList>
            <person name="Polle J.E."/>
            <person name="Barry K."/>
            <person name="Cushman J."/>
            <person name="Schmutz J."/>
            <person name="Tran D."/>
            <person name="Hathwaick L.T."/>
            <person name="Yim W.C."/>
            <person name="Jenkins J."/>
            <person name="Mckie-Krisberg Z.M."/>
            <person name="Prochnik S."/>
            <person name="Lindquist E."/>
            <person name="Dockter R.B."/>
            <person name="Adam C."/>
            <person name="Molina H."/>
            <person name="Bunkerborg J."/>
            <person name="Jin E."/>
            <person name="Buchheim M."/>
            <person name="Magnuson J."/>
        </authorList>
    </citation>
    <scope>NUCLEOTIDE SEQUENCE</scope>
    <source>
        <strain evidence="2">CCAP 19/18</strain>
    </source>
</reference>